<keyword evidence="2" id="KW-1185">Reference proteome</keyword>
<dbReference type="Proteomes" id="UP000008372">
    <property type="component" value="Unassembled WGS sequence"/>
</dbReference>
<evidence type="ECO:0000313" key="1">
    <source>
        <dbReference type="EMBL" id="GAC05609.1"/>
    </source>
</evidence>
<name>A0ABQ0I968_9ALTE</name>
<evidence type="ECO:0000313" key="2">
    <source>
        <dbReference type="Proteomes" id="UP000008372"/>
    </source>
</evidence>
<sequence length="38" mass="4416">MKKFRPRLYSFKASPLHSAIRSPLKSNSRFDVSNTNPH</sequence>
<protein>
    <submittedName>
        <fullName evidence="1">Uncharacterized protein</fullName>
    </submittedName>
</protein>
<reference evidence="1 2" key="1">
    <citation type="journal article" date="2014" name="Environ. Microbiol.">
        <title>Comparative genomics of the marine bacterial genus Glaciecola reveals the high degree of genomic diversity and genomic characteristic for cold adaptation.</title>
        <authorList>
            <person name="Qin Q.L."/>
            <person name="Xie B.B."/>
            <person name="Yu Y."/>
            <person name="Shu Y.L."/>
            <person name="Rong J.C."/>
            <person name="Zhang Y.J."/>
            <person name="Zhao D.L."/>
            <person name="Chen X.L."/>
            <person name="Zhang X.Y."/>
            <person name="Chen B."/>
            <person name="Zhou B.C."/>
            <person name="Zhang Y.Z."/>
        </authorList>
    </citation>
    <scope>NUCLEOTIDE SEQUENCE [LARGE SCALE GENOMIC DNA]</scope>
    <source>
        <strain evidence="1 2">NO2</strain>
    </source>
</reference>
<comment type="caution">
    <text evidence="1">The sequence shown here is derived from an EMBL/GenBank/DDBJ whole genome shotgun (WGS) entry which is preliminary data.</text>
</comment>
<organism evidence="1 2">
    <name type="scientific">Paraglaciecola agarilytica NO2</name>
    <dbReference type="NCBI Taxonomy" id="1125747"/>
    <lineage>
        <taxon>Bacteria</taxon>
        <taxon>Pseudomonadati</taxon>
        <taxon>Pseudomonadota</taxon>
        <taxon>Gammaproteobacteria</taxon>
        <taxon>Alteromonadales</taxon>
        <taxon>Alteromonadaceae</taxon>
        <taxon>Paraglaciecola</taxon>
    </lineage>
</organism>
<gene>
    <name evidence="1" type="ORF">GAGA_2770</name>
</gene>
<dbReference type="EMBL" id="BAEK01000038">
    <property type="protein sequence ID" value="GAC05609.1"/>
    <property type="molecule type" value="Genomic_DNA"/>
</dbReference>
<proteinExistence type="predicted"/>
<accession>A0ABQ0I968</accession>